<dbReference type="CDD" id="cd24050">
    <property type="entry name" value="ASKHA_NBD_ANMK"/>
    <property type="match status" value="1"/>
</dbReference>
<dbReference type="EMBL" id="JAJUBB010000001">
    <property type="protein sequence ID" value="MDD1780141.1"/>
    <property type="molecule type" value="Genomic_DNA"/>
</dbReference>
<dbReference type="Pfam" id="PF03702">
    <property type="entry name" value="AnmK"/>
    <property type="match status" value="1"/>
</dbReference>
<comment type="similarity">
    <text evidence="1">Belongs to the anhydro-N-acetylmuramic acid kinase family.</text>
</comment>
<evidence type="ECO:0000313" key="3">
    <source>
        <dbReference type="Proteomes" id="UP001149821"/>
    </source>
</evidence>
<dbReference type="HAMAP" id="MF_01270">
    <property type="entry name" value="AnhMurNAc_kinase"/>
    <property type="match status" value="1"/>
</dbReference>
<keyword evidence="1 2" id="KW-0418">Kinase</keyword>
<dbReference type="Gene3D" id="3.30.420.40">
    <property type="match status" value="2"/>
</dbReference>
<keyword evidence="1" id="KW-0067">ATP-binding</keyword>
<gene>
    <name evidence="1" type="primary">anmK</name>
    <name evidence="2" type="ORF">LRP49_02910</name>
</gene>
<dbReference type="PANTHER" id="PTHR30605">
    <property type="entry name" value="ANHYDRO-N-ACETYLMURAMIC ACID KINASE"/>
    <property type="match status" value="1"/>
</dbReference>
<protein>
    <recommendedName>
        <fullName evidence="1">Anhydro-N-acetylmuramic acid kinase</fullName>
        <ecNumber evidence="1">2.7.1.170</ecNumber>
    </recommendedName>
    <alternativeName>
        <fullName evidence="1">AnhMurNAc kinase</fullName>
    </alternativeName>
</protein>
<keyword evidence="1" id="KW-0547">Nucleotide-binding</keyword>
<keyword evidence="1 2" id="KW-0808">Transferase</keyword>
<dbReference type="EC" id="2.7.1.170" evidence="1"/>
<reference evidence="2" key="1">
    <citation type="submission" date="2021-12" db="EMBL/GenBank/DDBJ databases">
        <title>Enterovibrio ZSDZ35 sp. nov. and Enterovibrio ZSDZ42 sp. nov., isolated from coastal seawater in Qingdao.</title>
        <authorList>
            <person name="Zhang P."/>
        </authorList>
    </citation>
    <scope>NUCLEOTIDE SEQUENCE</scope>
    <source>
        <strain evidence="2">ZSDZ35</strain>
    </source>
</reference>
<dbReference type="RefSeq" id="WP_274140100.1">
    <property type="nucleotide sequence ID" value="NZ_JAJUBB010000001.1"/>
</dbReference>
<keyword evidence="3" id="KW-1185">Reference proteome</keyword>
<comment type="caution">
    <text evidence="2">The sequence shown here is derived from an EMBL/GenBank/DDBJ whole genome shotgun (WGS) entry which is preliminary data.</text>
</comment>
<comment type="pathway">
    <text evidence="1">Cell wall biogenesis; peptidoglycan recycling.</text>
</comment>
<dbReference type="GO" id="GO:0016301">
    <property type="term" value="F:kinase activity"/>
    <property type="evidence" value="ECO:0007669"/>
    <property type="project" value="UniProtKB-KW"/>
</dbReference>
<dbReference type="PANTHER" id="PTHR30605:SF0">
    <property type="entry name" value="ANHYDRO-N-ACETYLMURAMIC ACID KINASE"/>
    <property type="match status" value="1"/>
</dbReference>
<sequence>MYIGIMSGTSLDGIDMVAAEFTNNDIRVLNQSMYPFPSELVEKLIALSQGASVTLEEVGTIDHFLGVTYAKAVNRFLDEHNLSADAITAIGCHGQTVFHKPDGDMRFTMQLGDANIIAAQTGITTVADFRRKDMALGGQGAPLVPAFHKGLFSNPNLCRVILNIGGIANISVLEPGKPVIGYDTGPGNMLMDSWIKQHKGQPYDHDGLWAASGEVDETLLKQMLSEHYFERLAPKSTGRELFHAGWLKQQLRKFDTEISIESVQATLLALTAQSITNDVSKYPAGELLVCGGGAKNKALMTMLQRLLPAWQVMTTDDRGVDGDSMEALAFAWLAKQAVEAKPGNLTEVTGASRQCRLGAIYYPD</sequence>
<proteinExistence type="inferred from homology"/>
<evidence type="ECO:0000256" key="1">
    <source>
        <dbReference type="HAMAP-Rule" id="MF_01270"/>
    </source>
</evidence>
<dbReference type="InterPro" id="IPR005338">
    <property type="entry name" value="Anhydro_N_Ac-Mur_kinase"/>
</dbReference>
<dbReference type="NCBIfam" id="NF007139">
    <property type="entry name" value="PRK09585.1-3"/>
    <property type="match status" value="1"/>
</dbReference>
<evidence type="ECO:0000313" key="2">
    <source>
        <dbReference type="EMBL" id="MDD1780141.1"/>
    </source>
</evidence>
<comment type="function">
    <text evidence="1">Catalyzes the specific phosphorylation of 1,6-anhydro-N-acetylmuramic acid (anhMurNAc) with the simultaneous cleavage of the 1,6-anhydro ring, generating MurNAc-6-P. Is required for the utilization of anhMurNAc either imported from the medium or derived from its own cell wall murein, and thus plays a role in cell wall recycling.</text>
</comment>
<dbReference type="InterPro" id="IPR043129">
    <property type="entry name" value="ATPase_NBD"/>
</dbReference>
<comment type="catalytic activity">
    <reaction evidence="1">
        <text>1,6-anhydro-N-acetyl-beta-muramate + ATP + H2O = N-acetyl-D-muramate 6-phosphate + ADP + H(+)</text>
        <dbReference type="Rhea" id="RHEA:24952"/>
        <dbReference type="ChEBI" id="CHEBI:15377"/>
        <dbReference type="ChEBI" id="CHEBI:15378"/>
        <dbReference type="ChEBI" id="CHEBI:30616"/>
        <dbReference type="ChEBI" id="CHEBI:58690"/>
        <dbReference type="ChEBI" id="CHEBI:58722"/>
        <dbReference type="ChEBI" id="CHEBI:456216"/>
        <dbReference type="EC" id="2.7.1.170"/>
    </reaction>
</comment>
<feature type="binding site" evidence="1">
    <location>
        <begin position="8"/>
        <end position="15"/>
    </location>
    <ligand>
        <name>ATP</name>
        <dbReference type="ChEBI" id="CHEBI:30616"/>
    </ligand>
</feature>
<dbReference type="SUPFAM" id="SSF53067">
    <property type="entry name" value="Actin-like ATPase domain"/>
    <property type="match status" value="1"/>
</dbReference>
<name>A0ABT5QGP0_9GAMM</name>
<dbReference type="Proteomes" id="UP001149821">
    <property type="component" value="Unassembled WGS sequence"/>
</dbReference>
<organism evidence="2 3">
    <name type="scientific">Enterovibrio qingdaonensis</name>
    <dbReference type="NCBI Taxonomy" id="2899818"/>
    <lineage>
        <taxon>Bacteria</taxon>
        <taxon>Pseudomonadati</taxon>
        <taxon>Pseudomonadota</taxon>
        <taxon>Gammaproteobacteria</taxon>
        <taxon>Vibrionales</taxon>
        <taxon>Vibrionaceae</taxon>
        <taxon>Enterovibrio</taxon>
    </lineage>
</organism>
<dbReference type="NCBIfam" id="NF007148">
    <property type="entry name" value="PRK09585.3-2"/>
    <property type="match status" value="1"/>
</dbReference>
<keyword evidence="1" id="KW-0119">Carbohydrate metabolism</keyword>
<accession>A0ABT5QGP0</accession>
<comment type="pathway">
    <text evidence="1">Amino-sugar metabolism; 1,6-anhydro-N-acetylmuramate degradation.</text>
</comment>